<evidence type="ECO:0000313" key="13">
    <source>
        <dbReference type="Proteomes" id="UP000398389"/>
    </source>
</evidence>
<name>A0A5E8C7E6_9ASCO</name>
<feature type="region of interest" description="Disordered" evidence="10">
    <location>
        <begin position="391"/>
        <end position="410"/>
    </location>
</feature>
<keyword evidence="7" id="KW-0411">Iron-sulfur</keyword>
<dbReference type="OrthoDB" id="10253113at2759"/>
<dbReference type="InterPro" id="IPR050340">
    <property type="entry name" value="Cytosolic_Fe-S_CAF"/>
</dbReference>
<gene>
    <name evidence="12" type="ORF">SAPINGB_P005547</name>
</gene>
<keyword evidence="13" id="KW-1185">Reference proteome</keyword>
<keyword evidence="4" id="KW-0004">4Fe-4S</keyword>
<dbReference type="EMBL" id="CABVLU010000004">
    <property type="protein sequence ID" value="VVT57126.1"/>
    <property type="molecule type" value="Genomic_DNA"/>
</dbReference>
<dbReference type="PANTHER" id="PTHR11615">
    <property type="entry name" value="NITRATE, FORMATE, IRON DEHYDROGENASE"/>
    <property type="match status" value="1"/>
</dbReference>
<dbReference type="GO" id="GO:0046872">
    <property type="term" value="F:metal ion binding"/>
    <property type="evidence" value="ECO:0007669"/>
    <property type="project" value="UniProtKB-KW"/>
</dbReference>
<evidence type="ECO:0000256" key="1">
    <source>
        <dbReference type="ARBA" id="ARBA00006596"/>
    </source>
</evidence>
<evidence type="ECO:0000256" key="8">
    <source>
        <dbReference type="ARBA" id="ARBA00025099"/>
    </source>
</evidence>
<protein>
    <recommendedName>
        <fullName evidence="2">Cytosolic Fe-S cluster assembly factor NAR1</fullName>
    </recommendedName>
    <alternativeName>
        <fullName evidence="3">Cytosolic Fe-S cluster assembly factor nar1</fullName>
    </alternativeName>
    <alternativeName>
        <fullName evidence="9">Nuclear architecture-related protein 1</fullName>
    </alternativeName>
</protein>
<sequence length="518" mass="56127">MSAILSADDLNDFISPGVACIKPVETKKTIDPSHARIEISMDGVPTETLESGQSTTLEKAQISLSDCLACSGCITSAESVLVSLQSHEELLSSLKNSADKIFVASISHQVRVSLAAAYGISVAQVDAKLQNLLVDTLGFKYVVGLEVGRVISLAESFREVSTKSIGKPVLCSSCPGWTCYAEKTHPHIIPYLSHVKSPQQITGTLIKDLIHKETGVSKDKVYHLSIMPCFDKKLEAARPEFGQETDSVPEYRDVDCVITAKEIVLLLMNEGMSFESLKDTRESVAPSPVLWPANEQWLSHMGSSSGGYLDYILAAVQGRISKPTQIQIINGKNADVVELRVVSEDNEVHFRAARIYGFRNIQNLVRKLKPTGKKPGGNAAVRAKVTARATARGAGRRRAAAEESGESLSDPSQLDYVEVMACPGGCLNGGGQIGVPEDKNQKEWKQQLEDLYQNMPQIDASNWADFIEQKASDWTTKLSIDSTQLSVEYHAIDDILNPSSQSPAAAVAATPLALGAKW</sequence>
<dbReference type="Gene3D" id="3.30.70.20">
    <property type="match status" value="1"/>
</dbReference>
<accession>A0A5E8C7E6</accession>
<dbReference type="GO" id="GO:0051539">
    <property type="term" value="F:4 iron, 4 sulfur cluster binding"/>
    <property type="evidence" value="ECO:0007669"/>
    <property type="project" value="UniProtKB-KW"/>
</dbReference>
<organism evidence="12 13">
    <name type="scientific">Magnusiomyces paraingens</name>
    <dbReference type="NCBI Taxonomy" id="2606893"/>
    <lineage>
        <taxon>Eukaryota</taxon>
        <taxon>Fungi</taxon>
        <taxon>Dikarya</taxon>
        <taxon>Ascomycota</taxon>
        <taxon>Saccharomycotina</taxon>
        <taxon>Dipodascomycetes</taxon>
        <taxon>Dipodascales</taxon>
        <taxon>Dipodascaceae</taxon>
        <taxon>Magnusiomyces</taxon>
    </lineage>
</organism>
<evidence type="ECO:0000256" key="5">
    <source>
        <dbReference type="ARBA" id="ARBA00022723"/>
    </source>
</evidence>
<dbReference type="InterPro" id="IPR009016">
    <property type="entry name" value="Fe_hydrogenase"/>
</dbReference>
<dbReference type="Proteomes" id="UP000398389">
    <property type="component" value="Unassembled WGS sequence"/>
</dbReference>
<dbReference type="Gene3D" id="3.40.950.10">
    <property type="entry name" value="Fe-only Hydrogenase (Larger Subunit), Chain L, domain 3"/>
    <property type="match status" value="1"/>
</dbReference>
<dbReference type="SUPFAM" id="SSF53920">
    <property type="entry name" value="Fe-only hydrogenase"/>
    <property type="match status" value="1"/>
</dbReference>
<evidence type="ECO:0000256" key="6">
    <source>
        <dbReference type="ARBA" id="ARBA00023004"/>
    </source>
</evidence>
<dbReference type="FunFam" id="3.30.70.20:FF:000042">
    <property type="entry name" value="Cytosolic Fe-S cluster assembly factor NAR1"/>
    <property type="match status" value="1"/>
</dbReference>
<evidence type="ECO:0000256" key="2">
    <source>
        <dbReference type="ARBA" id="ARBA00015854"/>
    </source>
</evidence>
<reference evidence="12 13" key="1">
    <citation type="submission" date="2019-09" db="EMBL/GenBank/DDBJ databases">
        <authorList>
            <person name="Brejova B."/>
        </authorList>
    </citation>
    <scope>NUCLEOTIDE SEQUENCE [LARGE SCALE GENOMIC DNA]</scope>
</reference>
<evidence type="ECO:0000259" key="11">
    <source>
        <dbReference type="Pfam" id="PF02906"/>
    </source>
</evidence>
<dbReference type="RefSeq" id="XP_031856152.1">
    <property type="nucleotide sequence ID" value="XM_032000261.1"/>
</dbReference>
<keyword evidence="6" id="KW-0408">Iron</keyword>
<feature type="domain" description="Iron hydrogenase large subunit C-terminal" evidence="11">
    <location>
        <begin position="100"/>
        <end position="430"/>
    </location>
</feature>
<evidence type="ECO:0000256" key="9">
    <source>
        <dbReference type="ARBA" id="ARBA00031269"/>
    </source>
</evidence>
<comment type="similarity">
    <text evidence="1">Belongs to the NARF family.</text>
</comment>
<keyword evidence="5" id="KW-0479">Metal-binding</keyword>
<dbReference type="Gene3D" id="3.40.50.1780">
    <property type="match status" value="1"/>
</dbReference>
<comment type="function">
    <text evidence="8">Component of the cytosolic Fe/S protein assembly machinery. Required for maturation of extramitochondrial Fe/S proteins. May play a role in the transfer of pre-assembled Fe/S clusters to target apoproteins.</text>
</comment>
<evidence type="ECO:0000256" key="10">
    <source>
        <dbReference type="SAM" id="MobiDB-lite"/>
    </source>
</evidence>
<dbReference type="InterPro" id="IPR004108">
    <property type="entry name" value="Fe_hydrogenase_lsu_C"/>
</dbReference>
<proteinExistence type="inferred from homology"/>
<dbReference type="AlphaFoldDB" id="A0A5E8C7E6"/>
<evidence type="ECO:0000256" key="4">
    <source>
        <dbReference type="ARBA" id="ARBA00022485"/>
    </source>
</evidence>
<evidence type="ECO:0000256" key="7">
    <source>
        <dbReference type="ARBA" id="ARBA00023014"/>
    </source>
</evidence>
<dbReference type="Pfam" id="PF02906">
    <property type="entry name" value="Fe_hyd_lg_C"/>
    <property type="match status" value="1"/>
</dbReference>
<evidence type="ECO:0000313" key="12">
    <source>
        <dbReference type="EMBL" id="VVT57126.1"/>
    </source>
</evidence>
<evidence type="ECO:0000256" key="3">
    <source>
        <dbReference type="ARBA" id="ARBA00017073"/>
    </source>
</evidence>
<dbReference type="GeneID" id="43584361"/>